<comment type="caution">
    <text evidence="2">The sequence shown here is derived from an EMBL/GenBank/DDBJ whole genome shotgun (WGS) entry which is preliminary data.</text>
</comment>
<dbReference type="Proteomes" id="UP000688137">
    <property type="component" value="Unassembled WGS sequence"/>
</dbReference>
<reference evidence="2" key="1">
    <citation type="submission" date="2021-01" db="EMBL/GenBank/DDBJ databases">
        <authorList>
            <consortium name="Genoscope - CEA"/>
            <person name="William W."/>
        </authorList>
    </citation>
    <scope>NUCLEOTIDE SEQUENCE</scope>
</reference>
<proteinExistence type="predicted"/>
<accession>A0A8S1MNH9</accession>
<evidence type="ECO:0000313" key="2">
    <source>
        <dbReference type="EMBL" id="CAD8078743.1"/>
    </source>
</evidence>
<dbReference type="AlphaFoldDB" id="A0A8S1MNH9"/>
<name>A0A8S1MNH9_PARPR</name>
<keyword evidence="1" id="KW-0472">Membrane</keyword>
<evidence type="ECO:0000313" key="3">
    <source>
        <dbReference type="Proteomes" id="UP000688137"/>
    </source>
</evidence>
<keyword evidence="3" id="KW-1185">Reference proteome</keyword>
<sequence>MINNNCFLIQKLYNIIILLCFANFSTFFRLGKLKEKQMIVSDKKIQKILRLFL</sequence>
<organism evidence="2 3">
    <name type="scientific">Paramecium primaurelia</name>
    <dbReference type="NCBI Taxonomy" id="5886"/>
    <lineage>
        <taxon>Eukaryota</taxon>
        <taxon>Sar</taxon>
        <taxon>Alveolata</taxon>
        <taxon>Ciliophora</taxon>
        <taxon>Intramacronucleata</taxon>
        <taxon>Oligohymenophorea</taxon>
        <taxon>Peniculida</taxon>
        <taxon>Parameciidae</taxon>
        <taxon>Paramecium</taxon>
    </lineage>
</organism>
<gene>
    <name evidence="2" type="ORF">PPRIM_AZ9-3.1.T0600228</name>
</gene>
<keyword evidence="1" id="KW-1133">Transmembrane helix</keyword>
<dbReference type="EMBL" id="CAJJDM010000061">
    <property type="protein sequence ID" value="CAD8078743.1"/>
    <property type="molecule type" value="Genomic_DNA"/>
</dbReference>
<evidence type="ECO:0000256" key="1">
    <source>
        <dbReference type="SAM" id="Phobius"/>
    </source>
</evidence>
<protein>
    <submittedName>
        <fullName evidence="2">Uncharacterized protein</fullName>
    </submittedName>
</protein>
<feature type="transmembrane region" description="Helical" evidence="1">
    <location>
        <begin position="12"/>
        <end position="31"/>
    </location>
</feature>
<keyword evidence="1" id="KW-0812">Transmembrane</keyword>